<reference evidence="9" key="1">
    <citation type="submission" date="2023-07" db="EMBL/GenBank/DDBJ databases">
        <title>Sequencing the genomes of 1000 actinobacteria strains.</title>
        <authorList>
            <person name="Klenk H.-P."/>
        </authorList>
    </citation>
    <scope>NUCLEOTIDE SEQUENCE</scope>
    <source>
        <strain evidence="9">DSM 13988</strain>
    </source>
</reference>
<dbReference type="SUPFAM" id="SSF103473">
    <property type="entry name" value="MFS general substrate transporter"/>
    <property type="match status" value="1"/>
</dbReference>
<dbReference type="InterPro" id="IPR011701">
    <property type="entry name" value="MFS"/>
</dbReference>
<organism evidence="9 10">
    <name type="scientific">Falsarthrobacter nasiphocae</name>
    <dbReference type="NCBI Taxonomy" id="189863"/>
    <lineage>
        <taxon>Bacteria</taxon>
        <taxon>Bacillati</taxon>
        <taxon>Actinomycetota</taxon>
        <taxon>Actinomycetes</taxon>
        <taxon>Micrococcales</taxon>
        <taxon>Micrococcaceae</taxon>
        <taxon>Falsarthrobacter</taxon>
    </lineage>
</organism>
<evidence type="ECO:0000256" key="5">
    <source>
        <dbReference type="ARBA" id="ARBA00022989"/>
    </source>
</evidence>
<dbReference type="PANTHER" id="PTHR23517:SF13">
    <property type="entry name" value="MAJOR FACILITATOR SUPERFAMILY MFS_1"/>
    <property type="match status" value="1"/>
</dbReference>
<dbReference type="EMBL" id="JAVDUI010000001">
    <property type="protein sequence ID" value="MDR6892189.1"/>
    <property type="molecule type" value="Genomic_DNA"/>
</dbReference>
<keyword evidence="4 7" id="KW-0812">Transmembrane</keyword>
<feature type="transmembrane region" description="Helical" evidence="7">
    <location>
        <begin position="293"/>
        <end position="310"/>
    </location>
</feature>
<feature type="transmembrane region" description="Helical" evidence="7">
    <location>
        <begin position="353"/>
        <end position="374"/>
    </location>
</feature>
<sequence>MTFFHELTLREPARRRGWDAPLGLRVALSGFTIYLLLIGANLATPLYPYLREQMGLSSTATTVTFATYVISLIVGLLCASHWSEYMGRRAVLVAAVAAGIVGAVIFGTATGLEGLVGGRLFQGIGVALATGASAAAVRDLLSDSPDAATRITLLSSAGGVASGPLLGGWLSTLGDPVLLPFGLHLVSLGLVLVPLLLLNARPAPQRPGEGPRARVLMPLRPTPPGEARRIFYLTSFTGFLSFCMFGFYLSLAPGYFAGVLGSSRIMTGVLAATVLGSSAVAQLVTLRPKHRGAGGLLLVAAGLAVVLLWGRQSAALLLTGSVLLGLGQGVAFRTLFTYMSASVPRSRHATTISLMYVITYMGSAVPIIALGAAIDAWGSAAAVPPFIAGMCVAALLLAAWTRFEPEPPRYVEVSVLESDVDRSMGDEPPHV</sequence>
<dbReference type="PANTHER" id="PTHR23517">
    <property type="entry name" value="RESISTANCE PROTEIN MDTM, PUTATIVE-RELATED-RELATED"/>
    <property type="match status" value="1"/>
</dbReference>
<evidence type="ECO:0000256" key="2">
    <source>
        <dbReference type="ARBA" id="ARBA00022448"/>
    </source>
</evidence>
<keyword evidence="3" id="KW-1003">Cell membrane</keyword>
<dbReference type="Gene3D" id="1.20.1250.20">
    <property type="entry name" value="MFS general substrate transporter like domains"/>
    <property type="match status" value="1"/>
</dbReference>
<feature type="transmembrane region" description="Helical" evidence="7">
    <location>
        <begin position="22"/>
        <end position="43"/>
    </location>
</feature>
<keyword evidence="2" id="KW-0813">Transport</keyword>
<dbReference type="GO" id="GO:0005886">
    <property type="term" value="C:plasma membrane"/>
    <property type="evidence" value="ECO:0007669"/>
    <property type="project" value="UniProtKB-SubCell"/>
</dbReference>
<feature type="transmembrane region" description="Helical" evidence="7">
    <location>
        <begin position="316"/>
        <end position="341"/>
    </location>
</feature>
<comment type="subcellular location">
    <subcellularLocation>
        <location evidence="1">Cell membrane</location>
        <topology evidence="1">Multi-pass membrane protein</topology>
    </subcellularLocation>
</comment>
<feature type="transmembrane region" description="Helical" evidence="7">
    <location>
        <begin position="177"/>
        <end position="198"/>
    </location>
</feature>
<proteinExistence type="predicted"/>
<evidence type="ECO:0000256" key="7">
    <source>
        <dbReference type="SAM" id="Phobius"/>
    </source>
</evidence>
<keyword evidence="10" id="KW-1185">Reference proteome</keyword>
<evidence type="ECO:0000256" key="3">
    <source>
        <dbReference type="ARBA" id="ARBA00022475"/>
    </source>
</evidence>
<dbReference type="Proteomes" id="UP001247307">
    <property type="component" value="Unassembled WGS sequence"/>
</dbReference>
<feature type="transmembrane region" description="Helical" evidence="7">
    <location>
        <begin position="55"/>
        <end position="78"/>
    </location>
</feature>
<feature type="transmembrane region" description="Helical" evidence="7">
    <location>
        <begin position="230"/>
        <end position="249"/>
    </location>
</feature>
<name>A0AAE3YHA1_9MICC</name>
<accession>A0AAE3YHA1</accession>
<dbReference type="PROSITE" id="PS50850">
    <property type="entry name" value="MFS"/>
    <property type="match status" value="1"/>
</dbReference>
<dbReference type="AlphaFoldDB" id="A0AAE3YHA1"/>
<dbReference type="InterPro" id="IPR050171">
    <property type="entry name" value="MFS_Transporters"/>
</dbReference>
<evidence type="ECO:0000259" key="8">
    <source>
        <dbReference type="PROSITE" id="PS50850"/>
    </source>
</evidence>
<evidence type="ECO:0000313" key="10">
    <source>
        <dbReference type="Proteomes" id="UP001247307"/>
    </source>
</evidence>
<keyword evidence="5 7" id="KW-1133">Transmembrane helix</keyword>
<dbReference type="InterPro" id="IPR020846">
    <property type="entry name" value="MFS_dom"/>
</dbReference>
<dbReference type="Pfam" id="PF07690">
    <property type="entry name" value="MFS_1"/>
    <property type="match status" value="1"/>
</dbReference>
<feature type="domain" description="Major facilitator superfamily (MFS) profile" evidence="8">
    <location>
        <begin position="25"/>
        <end position="406"/>
    </location>
</feature>
<dbReference type="RefSeq" id="WP_309850844.1">
    <property type="nucleotide sequence ID" value="NZ_BAAAIU010000005.1"/>
</dbReference>
<evidence type="ECO:0000256" key="6">
    <source>
        <dbReference type="ARBA" id="ARBA00023136"/>
    </source>
</evidence>
<feature type="transmembrane region" description="Helical" evidence="7">
    <location>
        <begin position="153"/>
        <end position="171"/>
    </location>
</feature>
<gene>
    <name evidence="9" type="ORF">J2S35_001129</name>
</gene>
<feature type="transmembrane region" description="Helical" evidence="7">
    <location>
        <begin position="121"/>
        <end position="141"/>
    </location>
</feature>
<feature type="transmembrane region" description="Helical" evidence="7">
    <location>
        <begin position="255"/>
        <end position="281"/>
    </location>
</feature>
<keyword evidence="6 7" id="KW-0472">Membrane</keyword>
<comment type="caution">
    <text evidence="9">The sequence shown here is derived from an EMBL/GenBank/DDBJ whole genome shotgun (WGS) entry which is preliminary data.</text>
</comment>
<feature type="transmembrane region" description="Helical" evidence="7">
    <location>
        <begin position="380"/>
        <end position="400"/>
    </location>
</feature>
<protein>
    <submittedName>
        <fullName evidence="9">MFS family permease</fullName>
    </submittedName>
</protein>
<dbReference type="GO" id="GO:0022857">
    <property type="term" value="F:transmembrane transporter activity"/>
    <property type="evidence" value="ECO:0007669"/>
    <property type="project" value="InterPro"/>
</dbReference>
<dbReference type="InterPro" id="IPR036259">
    <property type="entry name" value="MFS_trans_sf"/>
</dbReference>
<evidence type="ECO:0000313" key="9">
    <source>
        <dbReference type="EMBL" id="MDR6892189.1"/>
    </source>
</evidence>
<evidence type="ECO:0000256" key="1">
    <source>
        <dbReference type="ARBA" id="ARBA00004651"/>
    </source>
</evidence>
<evidence type="ECO:0000256" key="4">
    <source>
        <dbReference type="ARBA" id="ARBA00022692"/>
    </source>
</evidence>
<feature type="transmembrane region" description="Helical" evidence="7">
    <location>
        <begin position="90"/>
        <end position="109"/>
    </location>
</feature>